<dbReference type="FunFam" id="3.20.20.100:FF:000018">
    <property type="entry name" value="Glycerol dehydrogenase Gcy1"/>
    <property type="match status" value="1"/>
</dbReference>
<feature type="site" description="Lowers pKa of active site Tyr" evidence="7">
    <location>
        <position position="81"/>
    </location>
</feature>
<dbReference type="GO" id="GO:0006066">
    <property type="term" value="P:alcohol metabolic process"/>
    <property type="evidence" value="ECO:0007669"/>
    <property type="project" value="UniProtKB-ARBA"/>
</dbReference>
<comment type="similarity">
    <text evidence="2">Belongs to the aldo/keto reductase family.</text>
</comment>
<dbReference type="STRING" id="177199.A0A420YLV1"/>
<dbReference type="Proteomes" id="UP000275385">
    <property type="component" value="Unassembled WGS sequence"/>
</dbReference>
<proteinExistence type="inferred from homology"/>
<dbReference type="GO" id="GO:0005737">
    <property type="term" value="C:cytoplasm"/>
    <property type="evidence" value="ECO:0007669"/>
    <property type="project" value="UniProtKB-SubCell"/>
</dbReference>
<dbReference type="OrthoDB" id="416253at2759"/>
<evidence type="ECO:0000259" key="8">
    <source>
        <dbReference type="Pfam" id="PF00248"/>
    </source>
</evidence>
<dbReference type="PRINTS" id="PR00069">
    <property type="entry name" value="ALDKETRDTASE"/>
</dbReference>
<evidence type="ECO:0000256" key="2">
    <source>
        <dbReference type="ARBA" id="ARBA00007905"/>
    </source>
</evidence>
<dbReference type="GO" id="GO:0019568">
    <property type="term" value="P:arabinose catabolic process"/>
    <property type="evidence" value="ECO:0007669"/>
    <property type="project" value="UniProtKB-ARBA"/>
</dbReference>
<dbReference type="PIRSF" id="PIRSF000097">
    <property type="entry name" value="AKR"/>
    <property type="match status" value="1"/>
</dbReference>
<dbReference type="InterPro" id="IPR018170">
    <property type="entry name" value="Aldo/ket_reductase_CS"/>
</dbReference>
<gene>
    <name evidence="9" type="ORF">DL546_005532</name>
</gene>
<sequence>MQRLAMATSKTFKLNTGSAIPAIGLGTWQSKPNEVRDAVKVALQAGYRHIDTAAAYGNEKEVGDGIKDSGVPRSEIWLTTKLDNPWHKRVPQAIDNSLKALQTDYVDLYLMHWPCSTNPDNMDEVYKDWDFVDTWREMQKLVGTGKVKNIGVSNFAIKNLERLLNDPSCKIVPAVNQIELHPCNPSPKLVAYCKEKGIHCTGYSPLGSTDSPLYKNKTLISVAKEKGKSPQQVLLAWGIQKGWSVLPKSVTEKRIIDNFALDDFELTEADIKKIDSITERFKVCGDDWLPKGVKVFFGDDE</sequence>
<dbReference type="SUPFAM" id="SSF51430">
    <property type="entry name" value="NAD(P)-linked oxidoreductase"/>
    <property type="match status" value="1"/>
</dbReference>
<dbReference type="GO" id="GO:0042180">
    <property type="term" value="P:ketone metabolic process"/>
    <property type="evidence" value="ECO:0007669"/>
    <property type="project" value="UniProtKB-ARBA"/>
</dbReference>
<evidence type="ECO:0000256" key="3">
    <source>
        <dbReference type="ARBA" id="ARBA00022490"/>
    </source>
</evidence>
<keyword evidence="10" id="KW-1185">Reference proteome</keyword>
<dbReference type="Gene3D" id="3.20.20.100">
    <property type="entry name" value="NADP-dependent oxidoreductase domain"/>
    <property type="match status" value="1"/>
</dbReference>
<dbReference type="EMBL" id="QVQW01000003">
    <property type="protein sequence ID" value="RKU48786.1"/>
    <property type="molecule type" value="Genomic_DNA"/>
</dbReference>
<evidence type="ECO:0000313" key="9">
    <source>
        <dbReference type="EMBL" id="RKU48786.1"/>
    </source>
</evidence>
<dbReference type="GO" id="GO:0004032">
    <property type="term" value="F:aldose reductase (NADPH) activity"/>
    <property type="evidence" value="ECO:0007669"/>
    <property type="project" value="UniProtKB-ARBA"/>
</dbReference>
<keyword evidence="3" id="KW-0963">Cytoplasm</keyword>
<comment type="subcellular location">
    <subcellularLocation>
        <location evidence="1">Cytoplasm</location>
    </subcellularLocation>
</comment>
<dbReference type="Pfam" id="PF00248">
    <property type="entry name" value="Aldo_ket_red"/>
    <property type="match status" value="1"/>
</dbReference>
<evidence type="ECO:0000256" key="6">
    <source>
        <dbReference type="PIRSR" id="PIRSR000097-2"/>
    </source>
</evidence>
<dbReference type="PANTHER" id="PTHR11732">
    <property type="entry name" value="ALDO/KETO REDUCTASE"/>
    <property type="match status" value="1"/>
</dbReference>
<organism evidence="9 10">
    <name type="scientific">Coniochaeta pulveracea</name>
    <dbReference type="NCBI Taxonomy" id="177199"/>
    <lineage>
        <taxon>Eukaryota</taxon>
        <taxon>Fungi</taxon>
        <taxon>Dikarya</taxon>
        <taxon>Ascomycota</taxon>
        <taxon>Pezizomycotina</taxon>
        <taxon>Sordariomycetes</taxon>
        <taxon>Sordariomycetidae</taxon>
        <taxon>Coniochaetales</taxon>
        <taxon>Coniochaetaceae</taxon>
        <taxon>Coniochaeta</taxon>
    </lineage>
</organism>
<dbReference type="PROSITE" id="PS00798">
    <property type="entry name" value="ALDOKETO_REDUCTASE_1"/>
    <property type="match status" value="1"/>
</dbReference>
<evidence type="ECO:0000256" key="1">
    <source>
        <dbReference type="ARBA" id="ARBA00004496"/>
    </source>
</evidence>
<comment type="caution">
    <text evidence="9">The sequence shown here is derived from an EMBL/GenBank/DDBJ whole genome shotgun (WGS) entry which is preliminary data.</text>
</comment>
<keyword evidence="4" id="KW-0560">Oxidoreductase</keyword>
<reference evidence="9 10" key="1">
    <citation type="submission" date="2018-08" db="EMBL/GenBank/DDBJ databases">
        <title>Draft genome of the lignicolous fungus Coniochaeta pulveracea.</title>
        <authorList>
            <person name="Borstlap C.J."/>
            <person name="De Witt R.N."/>
            <person name="Botha A."/>
            <person name="Volschenk H."/>
        </authorList>
    </citation>
    <scope>NUCLEOTIDE SEQUENCE [LARGE SCALE GENOMIC DNA]</scope>
    <source>
        <strain evidence="9 10">CAB683</strain>
    </source>
</reference>
<dbReference type="GO" id="GO:0042843">
    <property type="term" value="P:D-xylose catabolic process"/>
    <property type="evidence" value="ECO:0007669"/>
    <property type="project" value="UniProtKB-ARBA"/>
</dbReference>
<feature type="domain" description="NADP-dependent oxidoreductase" evidence="8">
    <location>
        <begin position="23"/>
        <end position="278"/>
    </location>
</feature>
<dbReference type="InterPro" id="IPR036812">
    <property type="entry name" value="NAD(P)_OxRdtase_dom_sf"/>
</dbReference>
<evidence type="ECO:0000313" key="10">
    <source>
        <dbReference type="Proteomes" id="UP000275385"/>
    </source>
</evidence>
<dbReference type="GO" id="GO:0033554">
    <property type="term" value="P:cellular response to stress"/>
    <property type="evidence" value="ECO:0007669"/>
    <property type="project" value="UniProtKB-ARBA"/>
</dbReference>
<evidence type="ECO:0000256" key="4">
    <source>
        <dbReference type="ARBA" id="ARBA00023002"/>
    </source>
</evidence>
<dbReference type="PROSITE" id="PS00062">
    <property type="entry name" value="ALDOKETO_REDUCTASE_2"/>
    <property type="match status" value="1"/>
</dbReference>
<dbReference type="AlphaFoldDB" id="A0A420YLV1"/>
<name>A0A420YLV1_9PEZI</name>
<evidence type="ECO:0000256" key="5">
    <source>
        <dbReference type="PIRSR" id="PIRSR000097-1"/>
    </source>
</evidence>
<feature type="active site" description="Proton donor" evidence="5">
    <location>
        <position position="56"/>
    </location>
</feature>
<accession>A0A420YLV1</accession>
<dbReference type="InterPro" id="IPR023210">
    <property type="entry name" value="NADP_OxRdtase_dom"/>
</dbReference>
<evidence type="ECO:0000256" key="7">
    <source>
        <dbReference type="PIRSR" id="PIRSR000097-3"/>
    </source>
</evidence>
<feature type="binding site" evidence="6">
    <location>
        <position position="112"/>
    </location>
    <ligand>
        <name>substrate</name>
    </ligand>
</feature>
<protein>
    <recommendedName>
        <fullName evidence="8">NADP-dependent oxidoreductase domain-containing protein</fullName>
    </recommendedName>
</protein>
<dbReference type="InterPro" id="IPR020471">
    <property type="entry name" value="AKR"/>
</dbReference>